<comment type="caution">
    <text evidence="1">The sequence shown here is derived from an EMBL/GenBank/DDBJ whole genome shotgun (WGS) entry which is preliminary data.</text>
</comment>
<name>A0A8J2YAI6_9FLAO</name>
<dbReference type="AlphaFoldDB" id="A0A8J2YAI6"/>
<sequence length="232" mass="25132">MKNKYLVSIAAIVLLIAGTPFLISGDHIDAPSVTGTTSDISSFYAFEGENSNNLVLIANLQGFLPSGVPTQNAEFDEDVLVEFNIDTTGDLVEDLVIQSIKRGDTMYFFGPTVPSSTGLESEIATFATINKVAISEGTTDAEAIVSENNNMKFFAGPRDDPFFFDLNRYTAILNGEVSDFNEEGEDAYAEKNVLSIAIEIPKSMLGAASVGTNPFEPTTPVYSIWVESKRKQ</sequence>
<accession>A0A8J2YAI6</accession>
<reference evidence="1" key="2">
    <citation type="submission" date="2020-09" db="EMBL/GenBank/DDBJ databases">
        <authorList>
            <person name="Sun Q."/>
            <person name="Zhou Y."/>
        </authorList>
    </citation>
    <scope>NUCLEOTIDE SEQUENCE</scope>
    <source>
        <strain evidence="1">CGMCC 1.12924</strain>
    </source>
</reference>
<proteinExistence type="predicted"/>
<organism evidence="1 2">
    <name type="scientific">Planktosalinus lacus</name>
    <dbReference type="NCBI Taxonomy" id="1526573"/>
    <lineage>
        <taxon>Bacteria</taxon>
        <taxon>Pseudomonadati</taxon>
        <taxon>Bacteroidota</taxon>
        <taxon>Flavobacteriia</taxon>
        <taxon>Flavobacteriales</taxon>
        <taxon>Flavobacteriaceae</taxon>
        <taxon>Planktosalinus</taxon>
    </lineage>
</organism>
<gene>
    <name evidence="1" type="ORF">GCM10011312_21910</name>
</gene>
<dbReference type="InterPro" id="IPR025566">
    <property type="entry name" value="DUF4331"/>
</dbReference>
<dbReference type="EMBL" id="BMGK01000009">
    <property type="protein sequence ID" value="GGD97940.1"/>
    <property type="molecule type" value="Genomic_DNA"/>
</dbReference>
<dbReference type="Proteomes" id="UP000652231">
    <property type="component" value="Unassembled WGS sequence"/>
</dbReference>
<dbReference type="Pfam" id="PF14224">
    <property type="entry name" value="DUF4331"/>
    <property type="match status" value="2"/>
</dbReference>
<evidence type="ECO:0000313" key="1">
    <source>
        <dbReference type="EMBL" id="GGD97940.1"/>
    </source>
</evidence>
<evidence type="ECO:0000313" key="2">
    <source>
        <dbReference type="Proteomes" id="UP000652231"/>
    </source>
</evidence>
<evidence type="ECO:0008006" key="3">
    <source>
        <dbReference type="Google" id="ProtNLM"/>
    </source>
</evidence>
<dbReference type="RefSeq" id="WP_188442470.1">
    <property type="nucleotide sequence ID" value="NZ_BMGK01000009.1"/>
</dbReference>
<protein>
    <recommendedName>
        <fullName evidence="3">Molecular chaperone DnaK</fullName>
    </recommendedName>
</protein>
<keyword evidence="2" id="KW-1185">Reference proteome</keyword>
<reference evidence="1" key="1">
    <citation type="journal article" date="2014" name="Int. J. Syst. Evol. Microbiol.">
        <title>Complete genome sequence of Corynebacterium casei LMG S-19264T (=DSM 44701T), isolated from a smear-ripened cheese.</title>
        <authorList>
            <consortium name="US DOE Joint Genome Institute (JGI-PGF)"/>
            <person name="Walter F."/>
            <person name="Albersmeier A."/>
            <person name="Kalinowski J."/>
            <person name="Ruckert C."/>
        </authorList>
    </citation>
    <scope>NUCLEOTIDE SEQUENCE</scope>
    <source>
        <strain evidence="1">CGMCC 1.12924</strain>
    </source>
</reference>